<dbReference type="EMBL" id="JAWLKB010000021">
    <property type="protein sequence ID" value="MDV6270667.1"/>
    <property type="molecule type" value="Genomic_DNA"/>
</dbReference>
<comment type="caution">
    <text evidence="1">The sequence shown here is derived from an EMBL/GenBank/DDBJ whole genome shotgun (WGS) entry which is preliminary data.</text>
</comment>
<dbReference type="RefSeq" id="WP_317545124.1">
    <property type="nucleotide sequence ID" value="NZ_JAWLKB010000021.1"/>
</dbReference>
<protein>
    <submittedName>
        <fullName evidence="1">Uncharacterized protein</fullName>
    </submittedName>
</protein>
<dbReference type="Proteomes" id="UP001185927">
    <property type="component" value="Unassembled WGS sequence"/>
</dbReference>
<evidence type="ECO:0000313" key="2">
    <source>
        <dbReference type="Proteomes" id="UP001185927"/>
    </source>
</evidence>
<accession>A0ABU4C2E2</accession>
<name>A0ABU4C2E2_RHOGO</name>
<gene>
    <name evidence="1" type="ORF">R3Q16_28965</name>
</gene>
<proteinExistence type="predicted"/>
<keyword evidence="2" id="KW-1185">Reference proteome</keyword>
<sequence length="297" mass="34036">MEIELTVLAAEPDTSEIAEWEVVEEAPLRIDSSAQIMRLDGEQVEGFPVIPAGRYRIRAHARGRDSAWDRQVTVPVEQHMIWVWPETSRRGLRQLKKTDHAWDESAQDLTPDLGKVVFIDPDGTLRKLDPGSYEVQKAYTDMTPWEGREPSEKLRALHVSQNLSRIDRRLLDVFESADAEALDEITAWSARRACERAEIDQIDWVAELLALVDECVDLTEYISGSLYDRVRRDKRITRRIRHGRHLSPDFVEQDVAIAIMHSTMHGDSLERALQTLEQALRTYGLDAQELVGQFLGR</sequence>
<organism evidence="1 2">
    <name type="scientific">Rhodococcus globerulus</name>
    <dbReference type="NCBI Taxonomy" id="33008"/>
    <lineage>
        <taxon>Bacteria</taxon>
        <taxon>Bacillati</taxon>
        <taxon>Actinomycetota</taxon>
        <taxon>Actinomycetes</taxon>
        <taxon>Mycobacteriales</taxon>
        <taxon>Nocardiaceae</taxon>
        <taxon>Rhodococcus</taxon>
    </lineage>
</organism>
<reference evidence="1 2" key="1">
    <citation type="submission" date="2023-10" db="EMBL/GenBank/DDBJ databases">
        <title>Development of a sustainable strategy for remediation of hydrocarbon-contaminated territories based on the waste exchange concept.</title>
        <authorList>
            <person name="Krivoruchko A."/>
        </authorList>
    </citation>
    <scope>NUCLEOTIDE SEQUENCE [LARGE SCALE GENOMIC DNA]</scope>
    <source>
        <strain evidence="1 2">IEGM 1203</strain>
    </source>
</reference>
<evidence type="ECO:0000313" key="1">
    <source>
        <dbReference type="EMBL" id="MDV6270667.1"/>
    </source>
</evidence>